<dbReference type="Proteomes" id="UP001595921">
    <property type="component" value="Unassembled WGS sequence"/>
</dbReference>
<dbReference type="RefSeq" id="WP_267620564.1">
    <property type="nucleotide sequence ID" value="NZ_JAODIW010000005.1"/>
</dbReference>
<accession>A0ABD5PHS0</accession>
<sequence length="70" mass="7528">MDITDTNDIELSRGEAQTVVAALAEYETTAQGTEEESVVSIRRRFEEEYDLGGGDDGDGDDGTPTSSRPT</sequence>
<evidence type="ECO:0000313" key="2">
    <source>
        <dbReference type="EMBL" id="MFC4360410.1"/>
    </source>
</evidence>
<keyword evidence="3" id="KW-1185">Reference proteome</keyword>
<feature type="region of interest" description="Disordered" evidence="1">
    <location>
        <begin position="47"/>
        <end position="70"/>
    </location>
</feature>
<comment type="caution">
    <text evidence="2">The sequence shown here is derived from an EMBL/GenBank/DDBJ whole genome shotgun (WGS) entry which is preliminary data.</text>
</comment>
<name>A0ABD5PHS0_9EURY</name>
<evidence type="ECO:0000256" key="1">
    <source>
        <dbReference type="SAM" id="MobiDB-lite"/>
    </source>
</evidence>
<evidence type="ECO:0000313" key="3">
    <source>
        <dbReference type="Proteomes" id="UP001595921"/>
    </source>
</evidence>
<gene>
    <name evidence="2" type="ORF">ACFO0N_20885</name>
</gene>
<proteinExistence type="predicted"/>
<feature type="compositionally biased region" description="Acidic residues" evidence="1">
    <location>
        <begin position="47"/>
        <end position="61"/>
    </location>
</feature>
<organism evidence="2 3">
    <name type="scientific">Halobium salinum</name>
    <dbReference type="NCBI Taxonomy" id="1364940"/>
    <lineage>
        <taxon>Archaea</taxon>
        <taxon>Methanobacteriati</taxon>
        <taxon>Methanobacteriota</taxon>
        <taxon>Stenosarchaea group</taxon>
        <taxon>Halobacteria</taxon>
        <taxon>Halobacteriales</taxon>
        <taxon>Haloferacaceae</taxon>
        <taxon>Halobium</taxon>
    </lineage>
</organism>
<dbReference type="EMBL" id="JBHSDS010000017">
    <property type="protein sequence ID" value="MFC4360410.1"/>
    <property type="molecule type" value="Genomic_DNA"/>
</dbReference>
<reference evidence="2 3" key="1">
    <citation type="journal article" date="2019" name="Int. J. Syst. Evol. Microbiol.">
        <title>The Global Catalogue of Microorganisms (GCM) 10K type strain sequencing project: providing services to taxonomists for standard genome sequencing and annotation.</title>
        <authorList>
            <consortium name="The Broad Institute Genomics Platform"/>
            <consortium name="The Broad Institute Genome Sequencing Center for Infectious Disease"/>
            <person name="Wu L."/>
            <person name="Ma J."/>
        </authorList>
    </citation>
    <scope>NUCLEOTIDE SEQUENCE [LARGE SCALE GENOMIC DNA]</scope>
    <source>
        <strain evidence="2 3">CGMCC 1.12553</strain>
    </source>
</reference>
<protein>
    <submittedName>
        <fullName evidence="2">Uncharacterized protein</fullName>
    </submittedName>
</protein>
<dbReference type="AlphaFoldDB" id="A0ABD5PHS0"/>